<comment type="caution">
    <text evidence="2">The sequence shown here is derived from an EMBL/GenBank/DDBJ whole genome shotgun (WGS) entry which is preliminary data.</text>
</comment>
<dbReference type="InterPro" id="IPR036457">
    <property type="entry name" value="PPM-type-like_dom_sf"/>
</dbReference>
<dbReference type="AlphaFoldDB" id="A0A7W3P840"/>
<feature type="domain" description="PPM-type phosphatase" evidence="1">
    <location>
        <begin position="1"/>
        <end position="224"/>
    </location>
</feature>
<dbReference type="EC" id="3.1.3.16" evidence="2"/>
<dbReference type="PANTHER" id="PTHR47992">
    <property type="entry name" value="PROTEIN PHOSPHATASE"/>
    <property type="match status" value="1"/>
</dbReference>
<dbReference type="InterPro" id="IPR015655">
    <property type="entry name" value="PP2C"/>
</dbReference>
<dbReference type="Pfam" id="PF13672">
    <property type="entry name" value="PP2C_2"/>
    <property type="match status" value="1"/>
</dbReference>
<dbReference type="SUPFAM" id="SSF81606">
    <property type="entry name" value="PP2C-like"/>
    <property type="match status" value="1"/>
</dbReference>
<proteinExistence type="predicted"/>
<dbReference type="PROSITE" id="PS51746">
    <property type="entry name" value="PPM_2"/>
    <property type="match status" value="1"/>
</dbReference>
<protein>
    <submittedName>
        <fullName evidence="2">Protein phosphatase</fullName>
        <ecNumber evidence="2">3.1.3.16</ecNumber>
    </submittedName>
</protein>
<dbReference type="SMART" id="SM00331">
    <property type="entry name" value="PP2C_SIG"/>
    <property type="match status" value="1"/>
</dbReference>
<reference evidence="2 3" key="1">
    <citation type="submission" date="2020-07" db="EMBL/GenBank/DDBJ databases">
        <title>Sequencing the genomes of 1000 actinobacteria strains.</title>
        <authorList>
            <person name="Klenk H.-P."/>
        </authorList>
    </citation>
    <scope>NUCLEOTIDE SEQUENCE [LARGE SCALE GENOMIC DNA]</scope>
    <source>
        <strain evidence="2 3">DSM 21349</strain>
    </source>
</reference>
<sequence length="269" mass="28296">MRPHNEDSAFVGPYVALVADGVGGAAAGEVASATTAYVVSATALARFGHDLESIVREAFVAAVENLRLGVRQDPERDGMATTATAVVCDGTRVLLAHVGDSRAYLFRDGALTQLSHDHTWVQHMVDSGQLSASAARRHPWRNVVLRSLDGNPAVPPAEVDVVDLDVRPGDRLLLCSDGLTDLVTDLRIAEVLFLDDPHSAAAVLTQSALVAGGKDNITCLVLDVVDGPLVVGDGLLLGAVRDPRTHVVDPGSVRASLGLPTGRDDLRRV</sequence>
<dbReference type="Gene3D" id="3.60.40.10">
    <property type="entry name" value="PPM-type phosphatase domain"/>
    <property type="match status" value="1"/>
</dbReference>
<evidence type="ECO:0000313" key="2">
    <source>
        <dbReference type="EMBL" id="MBA8802001.1"/>
    </source>
</evidence>
<dbReference type="InterPro" id="IPR001932">
    <property type="entry name" value="PPM-type_phosphatase-like_dom"/>
</dbReference>
<dbReference type="SMART" id="SM00332">
    <property type="entry name" value="PP2Cc"/>
    <property type="match status" value="1"/>
</dbReference>
<dbReference type="Proteomes" id="UP000580910">
    <property type="component" value="Unassembled WGS sequence"/>
</dbReference>
<evidence type="ECO:0000313" key="3">
    <source>
        <dbReference type="Proteomes" id="UP000580910"/>
    </source>
</evidence>
<dbReference type="EMBL" id="JACGXA010000001">
    <property type="protein sequence ID" value="MBA8802001.1"/>
    <property type="molecule type" value="Genomic_DNA"/>
</dbReference>
<evidence type="ECO:0000259" key="1">
    <source>
        <dbReference type="PROSITE" id="PS51746"/>
    </source>
</evidence>
<organism evidence="2 3">
    <name type="scientific">Nocardioides ginsengisegetis</name>
    <dbReference type="NCBI Taxonomy" id="661491"/>
    <lineage>
        <taxon>Bacteria</taxon>
        <taxon>Bacillati</taxon>
        <taxon>Actinomycetota</taxon>
        <taxon>Actinomycetes</taxon>
        <taxon>Propionibacteriales</taxon>
        <taxon>Nocardioidaceae</taxon>
        <taxon>Nocardioides</taxon>
    </lineage>
</organism>
<gene>
    <name evidence="2" type="ORF">FB382_000292</name>
</gene>
<keyword evidence="3" id="KW-1185">Reference proteome</keyword>
<name>A0A7W3P840_9ACTN</name>
<dbReference type="CDD" id="cd00143">
    <property type="entry name" value="PP2Cc"/>
    <property type="match status" value="1"/>
</dbReference>
<dbReference type="GO" id="GO:0004722">
    <property type="term" value="F:protein serine/threonine phosphatase activity"/>
    <property type="evidence" value="ECO:0007669"/>
    <property type="project" value="UniProtKB-EC"/>
</dbReference>
<dbReference type="RefSeq" id="WP_182536195.1">
    <property type="nucleotide sequence ID" value="NZ_JACGXA010000001.1"/>
</dbReference>
<accession>A0A7W3P840</accession>
<keyword evidence="2" id="KW-0378">Hydrolase</keyword>